<dbReference type="InterPro" id="IPR036249">
    <property type="entry name" value="Thioredoxin-like_sf"/>
</dbReference>
<organism evidence="2 3">
    <name type="scientific">Colletotrichum sublineola</name>
    <name type="common">Sorghum anthracnose fungus</name>
    <dbReference type="NCBI Taxonomy" id="1173701"/>
    <lineage>
        <taxon>Eukaryota</taxon>
        <taxon>Fungi</taxon>
        <taxon>Dikarya</taxon>
        <taxon>Ascomycota</taxon>
        <taxon>Pezizomycotina</taxon>
        <taxon>Sordariomycetes</taxon>
        <taxon>Hypocreomycetidae</taxon>
        <taxon>Glomerellales</taxon>
        <taxon>Glomerellaceae</taxon>
        <taxon>Colletotrichum</taxon>
        <taxon>Colletotrichum graminicola species complex</taxon>
    </lineage>
</organism>
<feature type="signal peptide" evidence="1">
    <location>
        <begin position="1"/>
        <end position="19"/>
    </location>
</feature>
<comment type="caution">
    <text evidence="2">The sequence shown here is derived from an EMBL/GenBank/DDBJ whole genome shotgun (WGS) entry which is preliminary data.</text>
</comment>
<dbReference type="CDD" id="cd02982">
    <property type="entry name" value="PDI_b'_family"/>
    <property type="match status" value="1"/>
</dbReference>
<dbReference type="STRING" id="1173701.A0A066XPG2"/>
<keyword evidence="1" id="KW-0732">Signal</keyword>
<evidence type="ECO:0008006" key="4">
    <source>
        <dbReference type="Google" id="ProtNLM"/>
    </source>
</evidence>
<dbReference type="Proteomes" id="UP000027238">
    <property type="component" value="Unassembled WGS sequence"/>
</dbReference>
<dbReference type="EMBL" id="JMSE01000789">
    <property type="protein sequence ID" value="KDN67621.1"/>
    <property type="molecule type" value="Genomic_DNA"/>
</dbReference>
<keyword evidence="3" id="KW-1185">Reference proteome</keyword>
<sequence length="332" mass="37372">MGFWIRITLLGLFSVPVWGWSHVRATELQELLSTREHTLVALTVKLMRISAKNTMCGLSRQSDCIAQGVKCMIITEDLDSPATFVKRSLRPAVSGLGAENATDFRLADDYVFIFHLTDADAGKGLYKRFHDLATAFRDRYSFGVVPAKEQDGVSTLECYNNLDEIQRSTQNLIEDFNSLRSFFGICTSSPVPEMTRDNKKYFTEGAGIVLYYFGSHSEDRKRFSSSLRETVGKHIKDVEFVTVDPLAFPEVLANVGLKWDFPAIALQDKSRGLVFPSEKNEYITPDMVENFLRSFKDGSASPSFWDPVEIGTKDESLNVDTRSEEVGTHDEL</sequence>
<proteinExistence type="predicted"/>
<evidence type="ECO:0000313" key="2">
    <source>
        <dbReference type="EMBL" id="KDN67621.1"/>
    </source>
</evidence>
<accession>A0A066XPG2</accession>
<gene>
    <name evidence="2" type="ORF">CSUB01_10114</name>
</gene>
<dbReference type="AlphaFoldDB" id="A0A066XPG2"/>
<evidence type="ECO:0000313" key="3">
    <source>
        <dbReference type="Proteomes" id="UP000027238"/>
    </source>
</evidence>
<name>A0A066XPG2_COLSU</name>
<dbReference type="SUPFAM" id="SSF52833">
    <property type="entry name" value="Thioredoxin-like"/>
    <property type="match status" value="1"/>
</dbReference>
<dbReference type="eggNOG" id="KOG0190">
    <property type="taxonomic scope" value="Eukaryota"/>
</dbReference>
<reference evidence="3" key="1">
    <citation type="journal article" date="2014" name="Genome Announc.">
        <title>Draft genome sequence of Colletotrichum sublineola, a destructive pathogen of cultivated sorghum.</title>
        <authorList>
            <person name="Baroncelli R."/>
            <person name="Sanz-Martin J.M."/>
            <person name="Rech G.E."/>
            <person name="Sukno S.A."/>
            <person name="Thon M.R."/>
        </authorList>
    </citation>
    <scope>NUCLEOTIDE SEQUENCE [LARGE SCALE GENOMIC DNA]</scope>
    <source>
        <strain evidence="3">TX430BB</strain>
    </source>
</reference>
<dbReference type="Gene3D" id="3.40.30.10">
    <property type="entry name" value="Glutaredoxin"/>
    <property type="match status" value="1"/>
</dbReference>
<dbReference type="OrthoDB" id="427280at2759"/>
<dbReference type="Pfam" id="PF13848">
    <property type="entry name" value="Thioredoxin_6"/>
    <property type="match status" value="1"/>
</dbReference>
<evidence type="ECO:0000256" key="1">
    <source>
        <dbReference type="SAM" id="SignalP"/>
    </source>
</evidence>
<feature type="chain" id="PRO_5001634210" description="Protein disulfide-isomerase" evidence="1">
    <location>
        <begin position="20"/>
        <end position="332"/>
    </location>
</feature>
<dbReference type="HOGENOM" id="CLU_025879_0_0_1"/>
<dbReference type="OMA" id="WDPVEIG"/>
<protein>
    <recommendedName>
        <fullName evidence="4">Protein disulfide-isomerase</fullName>
    </recommendedName>
</protein>